<dbReference type="AlphaFoldDB" id="A0A2S5RE48"/>
<dbReference type="EMBL" id="PHNE01000002">
    <property type="protein sequence ID" value="PPE05405.1"/>
    <property type="molecule type" value="Genomic_DNA"/>
</dbReference>
<comment type="caution">
    <text evidence="1">The sequence shown here is derived from an EMBL/GenBank/DDBJ whole genome shotgun (WGS) entry which is preliminary data.</text>
</comment>
<dbReference type="STRING" id="1399797.GCA_000518285_01877"/>
<accession>A0A2S5RE48</accession>
<dbReference type="RefSeq" id="WP_028126995.1">
    <property type="nucleotide sequence ID" value="NZ_PHNE01000002.1"/>
</dbReference>
<keyword evidence="2" id="KW-1185">Reference proteome</keyword>
<dbReference type="Proteomes" id="UP000237865">
    <property type="component" value="Unassembled WGS sequence"/>
</dbReference>
<reference evidence="1 2" key="1">
    <citation type="submission" date="2017-11" db="EMBL/GenBank/DDBJ databases">
        <title>Genome sequence of Entomoplasma lucivorax PIPN-2 (ATCC 49196).</title>
        <authorList>
            <person name="Lo W.-S."/>
            <person name="Gasparich G.E."/>
            <person name="Kuo C.-H."/>
        </authorList>
    </citation>
    <scope>NUCLEOTIDE SEQUENCE [LARGE SCALE GENOMIC DNA]</scope>
    <source>
        <strain evidence="1 2">PIPN-2</strain>
    </source>
</reference>
<gene>
    <name evidence="1" type="ORF">ELUCI_v1c04970</name>
</gene>
<sequence length="118" mass="14309">MKKYKQIEELKQNMENLGYLKCAVFENYEPVSEFMSDKEITNLGISKKEIWQEVYCWKPSQKDPNNYAVDENFSIFMNNENLKQLFLDPYFKDRFVNMNEYTIDDFKPKVSKEELEME</sequence>
<evidence type="ECO:0000313" key="1">
    <source>
        <dbReference type="EMBL" id="PPE05405.1"/>
    </source>
</evidence>
<evidence type="ECO:0000313" key="2">
    <source>
        <dbReference type="Proteomes" id="UP000237865"/>
    </source>
</evidence>
<name>A0A2S5RE48_9MOLU</name>
<proteinExistence type="predicted"/>
<protein>
    <submittedName>
        <fullName evidence="1">Uncharacterized protein</fullName>
    </submittedName>
</protein>
<organism evidence="1 2">
    <name type="scientific">Williamsoniiplasma lucivorax</name>
    <dbReference type="NCBI Taxonomy" id="209274"/>
    <lineage>
        <taxon>Bacteria</taxon>
        <taxon>Bacillati</taxon>
        <taxon>Mycoplasmatota</taxon>
        <taxon>Mollicutes</taxon>
        <taxon>Entomoplasmatales</taxon>
        <taxon>Williamsoniiplasma</taxon>
    </lineage>
</organism>